<sequence>MTHTLTLRSIEPVTHDVSHLVFERPESFDFTPGQAVDMALDRDGWREARHPFTMTSLPGEETLDFVIKSYPESAEGHEGMTARIARMQPGDTMLVEDPWGAIEDKGDGVFIAGGAGVTPFIAILRDKLARNGTLEGNTLVFSNKAERDIILRDSFEKMPGLATRFVVTEEEGSPFHAAQIDAALLREHVRPGRDTCYICGPDAMLDDMAEALREIGVAEPAIVTEEFD</sequence>
<evidence type="ECO:0000259" key="9">
    <source>
        <dbReference type="PROSITE" id="PS51384"/>
    </source>
</evidence>
<reference evidence="10 11" key="1">
    <citation type="submission" date="2016-04" db="EMBL/GenBank/DDBJ databases">
        <title>Deep-sea bacteria in the southern Pacific.</title>
        <authorList>
            <person name="Tang K."/>
        </authorList>
    </citation>
    <scope>NUCLEOTIDE SEQUENCE [LARGE SCALE GENOMIC DNA]</scope>
    <source>
        <strain evidence="10 11">JLT2014</strain>
    </source>
</reference>
<dbReference type="GO" id="GO:0051537">
    <property type="term" value="F:2 iron, 2 sulfur cluster binding"/>
    <property type="evidence" value="ECO:0007669"/>
    <property type="project" value="UniProtKB-KW"/>
</dbReference>
<evidence type="ECO:0000313" key="10">
    <source>
        <dbReference type="EMBL" id="APZ51662.1"/>
    </source>
</evidence>
<keyword evidence="3" id="KW-0001">2Fe-2S</keyword>
<keyword evidence="6" id="KW-0560">Oxidoreductase</keyword>
<organism evidence="10 11">
    <name type="scientific">Salipiger abyssi</name>
    <dbReference type="NCBI Taxonomy" id="1250539"/>
    <lineage>
        <taxon>Bacteria</taxon>
        <taxon>Pseudomonadati</taxon>
        <taxon>Pseudomonadota</taxon>
        <taxon>Alphaproteobacteria</taxon>
        <taxon>Rhodobacterales</taxon>
        <taxon>Roseobacteraceae</taxon>
        <taxon>Salipiger</taxon>
    </lineage>
</organism>
<dbReference type="GO" id="GO:0016491">
    <property type="term" value="F:oxidoreductase activity"/>
    <property type="evidence" value="ECO:0007669"/>
    <property type="project" value="UniProtKB-KW"/>
</dbReference>
<evidence type="ECO:0000256" key="4">
    <source>
        <dbReference type="ARBA" id="ARBA00022723"/>
    </source>
</evidence>
<dbReference type="GO" id="GO:0050660">
    <property type="term" value="F:flavin adenine dinucleotide binding"/>
    <property type="evidence" value="ECO:0007669"/>
    <property type="project" value="TreeGrafter"/>
</dbReference>
<dbReference type="InterPro" id="IPR050415">
    <property type="entry name" value="MRET"/>
</dbReference>
<dbReference type="Pfam" id="PF00970">
    <property type="entry name" value="FAD_binding_6"/>
    <property type="match status" value="1"/>
</dbReference>
<comment type="cofactor">
    <cofactor evidence="1">
        <name>FAD</name>
        <dbReference type="ChEBI" id="CHEBI:57692"/>
    </cofactor>
</comment>
<dbReference type="InterPro" id="IPR017927">
    <property type="entry name" value="FAD-bd_FR_type"/>
</dbReference>
<evidence type="ECO:0000256" key="2">
    <source>
        <dbReference type="ARBA" id="ARBA00022630"/>
    </source>
</evidence>
<dbReference type="GO" id="GO:0046872">
    <property type="term" value="F:metal ion binding"/>
    <property type="evidence" value="ECO:0007669"/>
    <property type="project" value="UniProtKB-KW"/>
</dbReference>
<dbReference type="Pfam" id="PF00175">
    <property type="entry name" value="NAD_binding_1"/>
    <property type="match status" value="1"/>
</dbReference>
<dbReference type="PANTHER" id="PTHR47354">
    <property type="entry name" value="NADH OXIDOREDUCTASE HCR"/>
    <property type="match status" value="1"/>
</dbReference>
<dbReference type="InterPro" id="IPR039261">
    <property type="entry name" value="FNR_nucleotide-bd"/>
</dbReference>
<accession>A0A1P8UQI7</accession>
<dbReference type="OrthoDB" id="9792185at2"/>
<dbReference type="InterPro" id="IPR008333">
    <property type="entry name" value="Cbr1-like_FAD-bd_dom"/>
</dbReference>
<dbReference type="InterPro" id="IPR001433">
    <property type="entry name" value="OxRdtase_FAD/NAD-bd"/>
</dbReference>
<keyword evidence="8" id="KW-0411">Iron-sulfur</keyword>
<gene>
    <name evidence="10" type="ORF">Ga0080574_TMP1328</name>
</gene>
<evidence type="ECO:0000313" key="11">
    <source>
        <dbReference type="Proteomes" id="UP000187059"/>
    </source>
</evidence>
<keyword evidence="5" id="KW-0274">FAD</keyword>
<keyword evidence="4" id="KW-0479">Metal-binding</keyword>
<dbReference type="Gene3D" id="2.40.30.10">
    <property type="entry name" value="Translation factors"/>
    <property type="match status" value="1"/>
</dbReference>
<evidence type="ECO:0000256" key="8">
    <source>
        <dbReference type="ARBA" id="ARBA00023014"/>
    </source>
</evidence>
<dbReference type="RefSeq" id="WP_076696354.1">
    <property type="nucleotide sequence ID" value="NZ_CP015093.1"/>
</dbReference>
<proteinExistence type="predicted"/>
<dbReference type="PRINTS" id="PR00410">
    <property type="entry name" value="PHEHYDRXLASE"/>
</dbReference>
<dbReference type="PANTHER" id="PTHR47354:SF8">
    <property type="entry name" value="1,2-PHENYLACETYL-COA EPOXIDASE, SUBUNIT E"/>
    <property type="match status" value="1"/>
</dbReference>
<dbReference type="CDD" id="cd06196">
    <property type="entry name" value="FNR_like_1"/>
    <property type="match status" value="1"/>
</dbReference>
<evidence type="ECO:0000256" key="3">
    <source>
        <dbReference type="ARBA" id="ARBA00022714"/>
    </source>
</evidence>
<dbReference type="SUPFAM" id="SSF63380">
    <property type="entry name" value="Riboflavin synthase domain-like"/>
    <property type="match status" value="1"/>
</dbReference>
<name>A0A1P8UQI7_9RHOB</name>
<dbReference type="KEGG" id="paby:Ga0080574_TMP1328"/>
<keyword evidence="7" id="KW-0408">Iron</keyword>
<dbReference type="InterPro" id="IPR017938">
    <property type="entry name" value="Riboflavin_synthase-like_b-brl"/>
</dbReference>
<dbReference type="PROSITE" id="PS51384">
    <property type="entry name" value="FAD_FR"/>
    <property type="match status" value="1"/>
</dbReference>
<dbReference type="SUPFAM" id="SSF52343">
    <property type="entry name" value="Ferredoxin reductase-like, C-terminal NADP-linked domain"/>
    <property type="match status" value="1"/>
</dbReference>
<feature type="domain" description="FAD-binding FR-type" evidence="9">
    <location>
        <begin position="1"/>
        <end position="105"/>
    </location>
</feature>
<evidence type="ECO:0000256" key="5">
    <source>
        <dbReference type="ARBA" id="ARBA00022827"/>
    </source>
</evidence>
<dbReference type="Gene3D" id="3.40.50.80">
    <property type="entry name" value="Nucleotide-binding domain of ferredoxin-NADP reductase (FNR) module"/>
    <property type="match status" value="1"/>
</dbReference>
<keyword evidence="11" id="KW-1185">Reference proteome</keyword>
<dbReference type="EMBL" id="CP015093">
    <property type="protein sequence ID" value="APZ51662.1"/>
    <property type="molecule type" value="Genomic_DNA"/>
</dbReference>
<keyword evidence="2" id="KW-0285">Flavoprotein</keyword>
<evidence type="ECO:0000256" key="1">
    <source>
        <dbReference type="ARBA" id="ARBA00001974"/>
    </source>
</evidence>
<dbReference type="Proteomes" id="UP000187059">
    <property type="component" value="Chromosome"/>
</dbReference>
<evidence type="ECO:0000256" key="6">
    <source>
        <dbReference type="ARBA" id="ARBA00023002"/>
    </source>
</evidence>
<protein>
    <recommendedName>
        <fullName evidence="9">FAD-binding FR-type domain-containing protein</fullName>
    </recommendedName>
</protein>
<evidence type="ECO:0000256" key="7">
    <source>
        <dbReference type="ARBA" id="ARBA00023004"/>
    </source>
</evidence>
<dbReference type="AlphaFoldDB" id="A0A1P8UQI7"/>